<evidence type="ECO:0000313" key="9">
    <source>
        <dbReference type="Proteomes" id="UP000019335"/>
    </source>
</evidence>
<accession>W7U9U2</accession>
<dbReference type="GO" id="GO:0003714">
    <property type="term" value="F:transcription corepressor activity"/>
    <property type="evidence" value="ECO:0007669"/>
    <property type="project" value="TreeGrafter"/>
</dbReference>
<dbReference type="EMBL" id="AZIL01000126">
    <property type="protein sequence ID" value="EWM29546.1"/>
    <property type="molecule type" value="Genomic_DNA"/>
</dbReference>
<evidence type="ECO:0000256" key="1">
    <source>
        <dbReference type="ARBA" id="ARBA00022723"/>
    </source>
</evidence>
<feature type="compositionally biased region" description="Low complexity" evidence="6">
    <location>
        <begin position="51"/>
        <end position="66"/>
    </location>
</feature>
<evidence type="ECO:0000259" key="7">
    <source>
        <dbReference type="PROSITE" id="PS51293"/>
    </source>
</evidence>
<dbReference type="PANTHER" id="PTHR10865">
    <property type="entry name" value="METASTASIS-ASSOCIATED PROTEIN AND MESODERM INDUCTION EARLY RESPONSE PROTEIN"/>
    <property type="match status" value="1"/>
</dbReference>
<sequence>MTTTMESDGGSVMMEDIQENDKQSELKPGIMGVRGSLRSRRREGEEDADSNANNNSNASVNTTIINAGHNDKESVGRSSARIKNSAERDSTSSGPSGNTTSTSAGSNKRSKVEGVGSGGGKGKPVERWRAQRMAEDYVNLVGDLMYPKVSFGPYGYDMAKGEIPLERPNTLGVLMCPARRRTVMEHWSPFEVACFEGAIVLVGKNFYEISKLLPSKSTKECIEFYYVWKMTSHYQQWKRSFEPLDPHPFSILPPDE</sequence>
<feature type="region of interest" description="Disordered" evidence="6">
    <location>
        <begin position="1"/>
        <end position="127"/>
    </location>
</feature>
<dbReference type="SMART" id="SM00717">
    <property type="entry name" value="SANT"/>
    <property type="match status" value="1"/>
</dbReference>
<dbReference type="FunFam" id="1.10.10.60:FF:000012">
    <property type="entry name" value="Metastasis-associated 1 family, member 3"/>
    <property type="match status" value="1"/>
</dbReference>
<dbReference type="GO" id="GO:0000122">
    <property type="term" value="P:negative regulation of transcription by RNA polymerase II"/>
    <property type="evidence" value="ECO:0007669"/>
    <property type="project" value="TreeGrafter"/>
</dbReference>
<gene>
    <name evidence="8" type="ORF">Naga_100006g44</name>
</gene>
<evidence type="ECO:0000256" key="5">
    <source>
        <dbReference type="ARBA" id="ARBA00023242"/>
    </source>
</evidence>
<dbReference type="GO" id="GO:0003677">
    <property type="term" value="F:DNA binding"/>
    <property type="evidence" value="ECO:0007669"/>
    <property type="project" value="UniProtKB-KW"/>
</dbReference>
<dbReference type="Pfam" id="PF00249">
    <property type="entry name" value="Myb_DNA-binding"/>
    <property type="match status" value="1"/>
</dbReference>
<dbReference type="InterPro" id="IPR009057">
    <property type="entry name" value="Homeodomain-like_sf"/>
</dbReference>
<dbReference type="PANTHER" id="PTHR10865:SF28">
    <property type="entry name" value="ELM2 DOMAIN-CONTAINING PROTEIN"/>
    <property type="match status" value="1"/>
</dbReference>
<dbReference type="SUPFAM" id="SSF46689">
    <property type="entry name" value="Homeodomain-like"/>
    <property type="match status" value="1"/>
</dbReference>
<dbReference type="GO" id="GO:0008270">
    <property type="term" value="F:zinc ion binding"/>
    <property type="evidence" value="ECO:0007669"/>
    <property type="project" value="UniProtKB-KW"/>
</dbReference>
<evidence type="ECO:0000256" key="4">
    <source>
        <dbReference type="ARBA" id="ARBA00023125"/>
    </source>
</evidence>
<comment type="caution">
    <text evidence="8">The sequence shown here is derived from an EMBL/GenBank/DDBJ whole genome shotgun (WGS) entry which is preliminary data.</text>
</comment>
<keyword evidence="3" id="KW-0862">Zinc</keyword>
<name>W7U9U2_9STRA</name>
<reference evidence="8 9" key="1">
    <citation type="journal article" date="2014" name="Mol. Plant">
        <title>Chromosome Scale Genome Assembly and Transcriptome Profiling of Nannochloropsis gaditana in Nitrogen Depletion.</title>
        <authorList>
            <person name="Corteggiani Carpinelli E."/>
            <person name="Telatin A."/>
            <person name="Vitulo N."/>
            <person name="Forcato C."/>
            <person name="D'Angelo M."/>
            <person name="Schiavon R."/>
            <person name="Vezzi A."/>
            <person name="Giacometti G.M."/>
            <person name="Morosinotto T."/>
            <person name="Valle G."/>
        </authorList>
    </citation>
    <scope>NUCLEOTIDE SEQUENCE [LARGE SCALE GENOMIC DNA]</scope>
    <source>
        <strain evidence="8 9">B-31</strain>
    </source>
</reference>
<feature type="domain" description="SANT" evidence="7">
    <location>
        <begin position="182"/>
        <end position="233"/>
    </location>
</feature>
<dbReference type="GO" id="GO:0042826">
    <property type="term" value="F:histone deacetylase binding"/>
    <property type="evidence" value="ECO:0007669"/>
    <property type="project" value="TreeGrafter"/>
</dbReference>
<dbReference type="AlphaFoldDB" id="W7U9U2"/>
<keyword evidence="2" id="KW-0863">Zinc-finger</keyword>
<dbReference type="InterPro" id="IPR001005">
    <property type="entry name" value="SANT/Myb"/>
</dbReference>
<keyword evidence="4" id="KW-0238">DNA-binding</keyword>
<keyword evidence="9" id="KW-1185">Reference proteome</keyword>
<dbReference type="Gene3D" id="1.10.10.60">
    <property type="entry name" value="Homeodomain-like"/>
    <property type="match status" value="1"/>
</dbReference>
<proteinExistence type="predicted"/>
<dbReference type="InterPro" id="IPR040138">
    <property type="entry name" value="MIER/MTA"/>
</dbReference>
<dbReference type="PROSITE" id="PS51293">
    <property type="entry name" value="SANT"/>
    <property type="match status" value="1"/>
</dbReference>
<evidence type="ECO:0000256" key="3">
    <source>
        <dbReference type="ARBA" id="ARBA00022833"/>
    </source>
</evidence>
<evidence type="ECO:0000256" key="2">
    <source>
        <dbReference type="ARBA" id="ARBA00022771"/>
    </source>
</evidence>
<feature type="compositionally biased region" description="Low complexity" evidence="6">
    <location>
        <begin position="91"/>
        <end position="106"/>
    </location>
</feature>
<protein>
    <submittedName>
        <fullName evidence="8">Myb dna binding protein transcription factor-like protein</fullName>
    </submittedName>
</protein>
<keyword evidence="5" id="KW-0539">Nucleus</keyword>
<dbReference type="OrthoDB" id="2193595at2759"/>
<dbReference type="InterPro" id="IPR017884">
    <property type="entry name" value="SANT_dom"/>
</dbReference>
<dbReference type="Proteomes" id="UP000019335">
    <property type="component" value="Chromosome 2"/>
</dbReference>
<keyword evidence="1" id="KW-0479">Metal-binding</keyword>
<evidence type="ECO:0000256" key="6">
    <source>
        <dbReference type="SAM" id="MobiDB-lite"/>
    </source>
</evidence>
<evidence type="ECO:0000313" key="8">
    <source>
        <dbReference type="EMBL" id="EWM29546.1"/>
    </source>
</evidence>
<organism evidence="8 9">
    <name type="scientific">Nannochloropsis gaditana</name>
    <dbReference type="NCBI Taxonomy" id="72520"/>
    <lineage>
        <taxon>Eukaryota</taxon>
        <taxon>Sar</taxon>
        <taxon>Stramenopiles</taxon>
        <taxon>Ochrophyta</taxon>
        <taxon>Eustigmatophyceae</taxon>
        <taxon>Eustigmatales</taxon>
        <taxon>Monodopsidaceae</taxon>
        <taxon>Nannochloropsis</taxon>
    </lineage>
</organism>
<dbReference type="GO" id="GO:0005654">
    <property type="term" value="C:nucleoplasm"/>
    <property type="evidence" value="ECO:0007669"/>
    <property type="project" value="TreeGrafter"/>
</dbReference>